<evidence type="ECO:0000313" key="1">
    <source>
        <dbReference type="EMBL" id="HFI90572.1"/>
    </source>
</evidence>
<reference evidence="1" key="1">
    <citation type="journal article" date="2020" name="mSystems">
        <title>Genome- and Community-Level Interaction Insights into Carbon Utilization and Element Cycling Functions of Hydrothermarchaeota in Hydrothermal Sediment.</title>
        <authorList>
            <person name="Zhou Z."/>
            <person name="Liu Y."/>
            <person name="Xu W."/>
            <person name="Pan J."/>
            <person name="Luo Z.H."/>
            <person name="Li M."/>
        </authorList>
    </citation>
    <scope>NUCLEOTIDE SEQUENCE [LARGE SCALE GENOMIC DNA]</scope>
    <source>
        <strain evidence="1">SpSt-479</strain>
    </source>
</reference>
<accession>A0A7V3E6R7</accession>
<comment type="caution">
    <text evidence="1">The sequence shown here is derived from an EMBL/GenBank/DDBJ whole genome shotgun (WGS) entry which is preliminary data.</text>
</comment>
<name>A0A7V3E6R7_9BACT</name>
<organism evidence="1">
    <name type="scientific">Ignavibacterium album</name>
    <dbReference type="NCBI Taxonomy" id="591197"/>
    <lineage>
        <taxon>Bacteria</taxon>
        <taxon>Pseudomonadati</taxon>
        <taxon>Ignavibacteriota</taxon>
        <taxon>Ignavibacteria</taxon>
        <taxon>Ignavibacteriales</taxon>
        <taxon>Ignavibacteriaceae</taxon>
        <taxon>Ignavibacterium</taxon>
    </lineage>
</organism>
<dbReference type="AlphaFoldDB" id="A0A7V3E6R7"/>
<sequence>MNYQITQNFLDEVESFTERKLHHKNFLQQLIDESNKYQLLGKFEELAFTGKYVNGLIRAVKIGQANPDVTNLKLIKEDLMKNIEKVISLIKEMTSNLNTETFAEINLKFINLSKDQFNNITHLVDDLDQVKKYLNYLKRKDD</sequence>
<proteinExistence type="predicted"/>
<dbReference type="EMBL" id="DSUJ01000008">
    <property type="protein sequence ID" value="HFI90572.1"/>
    <property type="molecule type" value="Genomic_DNA"/>
</dbReference>
<gene>
    <name evidence="1" type="ORF">ENS31_03450</name>
</gene>
<protein>
    <submittedName>
        <fullName evidence="1">Uncharacterized protein</fullName>
    </submittedName>
</protein>